<evidence type="ECO:0000313" key="1">
    <source>
        <dbReference type="EMBL" id="OBT96093.1"/>
    </source>
</evidence>
<reference evidence="2" key="2">
    <citation type="journal article" date="2018" name="Nat. Commun.">
        <title>Extreme sensitivity to ultraviolet light in the fungal pathogen causing white-nose syndrome of bats.</title>
        <authorList>
            <person name="Palmer J.M."/>
            <person name="Drees K.P."/>
            <person name="Foster J.T."/>
            <person name="Lindner D.L."/>
        </authorList>
    </citation>
    <scope>NUCLEOTIDE SEQUENCE [LARGE SCALE GENOMIC DNA]</scope>
    <source>
        <strain evidence="2">UAMH 10579</strain>
    </source>
</reference>
<name>A0A1B8GJS5_9PEZI</name>
<evidence type="ECO:0000313" key="2">
    <source>
        <dbReference type="Proteomes" id="UP000091956"/>
    </source>
</evidence>
<organism evidence="1 2">
    <name type="scientific">Pseudogymnoascus verrucosus</name>
    <dbReference type="NCBI Taxonomy" id="342668"/>
    <lineage>
        <taxon>Eukaryota</taxon>
        <taxon>Fungi</taxon>
        <taxon>Dikarya</taxon>
        <taxon>Ascomycota</taxon>
        <taxon>Pezizomycotina</taxon>
        <taxon>Leotiomycetes</taxon>
        <taxon>Thelebolales</taxon>
        <taxon>Thelebolaceae</taxon>
        <taxon>Pseudogymnoascus</taxon>
    </lineage>
</organism>
<sequence length="384" mass="43506">MDLPKDVYPTPLERELWAKAVQTPGEVTDAERLIVLRQADLTTQIAHALEVSGLTPEELENKALTSPESMTSEECRLMRNGYHIWDPWESTANSKIHWCHEDRTAHLKARRALVTPRDDAVSLAVRCRANDFSAARAKETKARLESYAEDMKQPCKWVRKLIDPSVSWSNQTRRWGFVVFRDSATIGDSNNDSWERFLTVMDSRVDEGLRLLKGGTAIIPTKEFTFSDGLVSESSPEILRSIFQDRVAGEVDPNPRILTNTFLLVTPEVVNACINTRTPWIWAYDAKFVPSTTPPPPPPSADSAAGAEHYEGRLKVSLYTLLTWFYAVRSEELYSMDLFWELAQKQPVQAWSVPTQSGLYHHPLVILKKGTLYPSNTYELENGP</sequence>
<proteinExistence type="predicted"/>
<gene>
    <name evidence="1" type="ORF">VE01_06815</name>
</gene>
<dbReference type="GeneID" id="28840201"/>
<dbReference type="AlphaFoldDB" id="A0A1B8GJS5"/>
<dbReference type="EMBL" id="KV460230">
    <property type="protein sequence ID" value="OBT96093.1"/>
    <property type="molecule type" value="Genomic_DNA"/>
</dbReference>
<keyword evidence="2" id="KW-1185">Reference proteome</keyword>
<reference evidence="1 2" key="1">
    <citation type="submission" date="2016-03" db="EMBL/GenBank/DDBJ databases">
        <title>Comparative genomics of Pseudogymnoascus destructans, the fungus causing white-nose syndrome of bats.</title>
        <authorList>
            <person name="Palmer J.M."/>
            <person name="Drees K.P."/>
            <person name="Foster J.T."/>
            <person name="Lindner D.L."/>
        </authorList>
    </citation>
    <scope>NUCLEOTIDE SEQUENCE [LARGE SCALE GENOMIC DNA]</scope>
    <source>
        <strain evidence="1 2">UAMH 10579</strain>
    </source>
</reference>
<dbReference type="RefSeq" id="XP_018129826.1">
    <property type="nucleotide sequence ID" value="XM_018276254.2"/>
</dbReference>
<dbReference type="Proteomes" id="UP000091956">
    <property type="component" value="Unassembled WGS sequence"/>
</dbReference>
<protein>
    <submittedName>
        <fullName evidence="1">Uncharacterized protein</fullName>
    </submittedName>
</protein>
<accession>A0A1B8GJS5</accession>